<dbReference type="Gene3D" id="6.10.250.690">
    <property type="match status" value="1"/>
</dbReference>
<dbReference type="InterPro" id="IPR036388">
    <property type="entry name" value="WH-like_DNA-bd_sf"/>
</dbReference>
<dbReference type="Pfam" id="PF00486">
    <property type="entry name" value="Trans_reg_C"/>
    <property type="match status" value="1"/>
</dbReference>
<keyword evidence="2" id="KW-0597">Phosphoprotein</keyword>
<dbReference type="Proteomes" id="UP000246964">
    <property type="component" value="Unassembled WGS sequence"/>
</dbReference>
<dbReference type="InterPro" id="IPR016032">
    <property type="entry name" value="Sig_transdc_resp-reg_C-effctor"/>
</dbReference>
<dbReference type="Gene3D" id="3.40.50.2300">
    <property type="match status" value="1"/>
</dbReference>
<dbReference type="InterPro" id="IPR011006">
    <property type="entry name" value="CheY-like_superfamily"/>
</dbReference>
<proteinExistence type="predicted"/>
<dbReference type="SUPFAM" id="SSF52172">
    <property type="entry name" value="CheY-like"/>
    <property type="match status" value="1"/>
</dbReference>
<evidence type="ECO:0000256" key="2">
    <source>
        <dbReference type="PROSITE-ProRule" id="PRU00169"/>
    </source>
</evidence>
<dbReference type="GO" id="GO:0000976">
    <property type="term" value="F:transcription cis-regulatory region binding"/>
    <property type="evidence" value="ECO:0007669"/>
    <property type="project" value="TreeGrafter"/>
</dbReference>
<dbReference type="Gene3D" id="1.10.10.10">
    <property type="entry name" value="Winged helix-like DNA-binding domain superfamily/Winged helix DNA-binding domain"/>
    <property type="match status" value="1"/>
</dbReference>
<evidence type="ECO:0000256" key="3">
    <source>
        <dbReference type="PROSITE-ProRule" id="PRU01091"/>
    </source>
</evidence>
<protein>
    <submittedName>
        <fullName evidence="6">Winged helix family two component transcriptional regulator</fullName>
    </submittedName>
</protein>
<dbReference type="PANTHER" id="PTHR48111:SF37">
    <property type="entry name" value="RESPONSE REGULATOR PROTEIN CARR"/>
    <property type="match status" value="1"/>
</dbReference>
<feature type="modified residue" description="4-aspartylphosphate" evidence="2">
    <location>
        <position position="51"/>
    </location>
</feature>
<dbReference type="GO" id="GO:0000156">
    <property type="term" value="F:phosphorelay response regulator activity"/>
    <property type="evidence" value="ECO:0007669"/>
    <property type="project" value="TreeGrafter"/>
</dbReference>
<dbReference type="SMART" id="SM00862">
    <property type="entry name" value="Trans_reg_C"/>
    <property type="match status" value="1"/>
</dbReference>
<comment type="caution">
    <text evidence="6">The sequence shown here is derived from an EMBL/GenBank/DDBJ whole genome shotgun (WGS) entry which is preliminary data.</text>
</comment>
<evidence type="ECO:0000259" key="5">
    <source>
        <dbReference type="PROSITE" id="PS51755"/>
    </source>
</evidence>
<dbReference type="PROSITE" id="PS50110">
    <property type="entry name" value="RESPONSE_REGULATORY"/>
    <property type="match status" value="1"/>
</dbReference>
<dbReference type="GO" id="GO:0006355">
    <property type="term" value="P:regulation of DNA-templated transcription"/>
    <property type="evidence" value="ECO:0007669"/>
    <property type="project" value="InterPro"/>
</dbReference>
<feature type="domain" description="OmpR/PhoB-type" evidence="5">
    <location>
        <begin position="124"/>
        <end position="218"/>
    </location>
</feature>
<evidence type="ECO:0000313" key="7">
    <source>
        <dbReference type="Proteomes" id="UP000246964"/>
    </source>
</evidence>
<dbReference type="Pfam" id="PF00072">
    <property type="entry name" value="Response_reg"/>
    <property type="match status" value="1"/>
</dbReference>
<dbReference type="PANTHER" id="PTHR48111">
    <property type="entry name" value="REGULATOR OF RPOS"/>
    <property type="match status" value="1"/>
</dbReference>
<evidence type="ECO:0000259" key="4">
    <source>
        <dbReference type="PROSITE" id="PS50110"/>
    </source>
</evidence>
<dbReference type="InterPro" id="IPR001789">
    <property type="entry name" value="Sig_transdc_resp-reg_receiver"/>
</dbReference>
<dbReference type="CDD" id="cd17624">
    <property type="entry name" value="REC_OmpR_PmrA-like"/>
    <property type="match status" value="1"/>
</dbReference>
<evidence type="ECO:0000256" key="1">
    <source>
        <dbReference type="ARBA" id="ARBA00023125"/>
    </source>
</evidence>
<dbReference type="InterPro" id="IPR039420">
    <property type="entry name" value="WalR-like"/>
</dbReference>
<feature type="domain" description="Response regulatory" evidence="4">
    <location>
        <begin position="2"/>
        <end position="116"/>
    </location>
</feature>
<dbReference type="GO" id="GO:0005829">
    <property type="term" value="C:cytosol"/>
    <property type="evidence" value="ECO:0007669"/>
    <property type="project" value="TreeGrafter"/>
</dbReference>
<dbReference type="OrthoDB" id="9802426at2"/>
<reference evidence="6 7" key="1">
    <citation type="submission" date="2018-05" db="EMBL/GenBank/DDBJ databases">
        <title>Freshwater and sediment microbial communities from various areas in North America, analyzing microbe dynamics in response to fracking.</title>
        <authorList>
            <person name="Lamendella R."/>
        </authorList>
    </citation>
    <scope>NUCLEOTIDE SEQUENCE [LARGE SCALE GENOMIC DNA]</scope>
    <source>
        <strain evidence="6 7">125B1</strain>
    </source>
</reference>
<keyword evidence="7" id="KW-1185">Reference proteome</keyword>
<dbReference type="SUPFAM" id="SSF46894">
    <property type="entry name" value="C-terminal effector domain of the bipartite response regulators"/>
    <property type="match status" value="1"/>
</dbReference>
<feature type="DNA-binding region" description="OmpR/PhoB-type" evidence="3">
    <location>
        <begin position="124"/>
        <end position="218"/>
    </location>
</feature>
<dbReference type="PROSITE" id="PS51755">
    <property type="entry name" value="OMPR_PHOB"/>
    <property type="match status" value="1"/>
</dbReference>
<accession>A0A317Q4F6</accession>
<dbReference type="SMART" id="SM00448">
    <property type="entry name" value="REC"/>
    <property type="match status" value="1"/>
</dbReference>
<dbReference type="InterPro" id="IPR001867">
    <property type="entry name" value="OmpR/PhoB-type_DNA-bd"/>
</dbReference>
<organism evidence="6 7">
    <name type="scientific">Pseudidiomarina maritima</name>
    <dbReference type="NCBI Taxonomy" id="519453"/>
    <lineage>
        <taxon>Bacteria</taxon>
        <taxon>Pseudomonadati</taxon>
        <taxon>Pseudomonadota</taxon>
        <taxon>Gammaproteobacteria</taxon>
        <taxon>Alteromonadales</taxon>
        <taxon>Idiomarinaceae</taxon>
        <taxon>Pseudidiomarina</taxon>
    </lineage>
</organism>
<dbReference type="EMBL" id="QGTT01000015">
    <property type="protein sequence ID" value="PWW10340.1"/>
    <property type="molecule type" value="Genomic_DNA"/>
</dbReference>
<dbReference type="GO" id="GO:0032993">
    <property type="term" value="C:protein-DNA complex"/>
    <property type="evidence" value="ECO:0007669"/>
    <property type="project" value="TreeGrafter"/>
</dbReference>
<gene>
    <name evidence="6" type="ORF">DET45_11517</name>
</gene>
<dbReference type="RefSeq" id="WP_110076507.1">
    <property type="nucleotide sequence ID" value="NZ_QGTT01000015.1"/>
</dbReference>
<keyword evidence="1 3" id="KW-0238">DNA-binding</keyword>
<dbReference type="CDD" id="cd00383">
    <property type="entry name" value="trans_reg_C"/>
    <property type="match status" value="1"/>
</dbReference>
<sequence>MKILIVEDDIKLAQNLTKVLTEAGYNVDHAGTGAAADYLLSTEVFDLLILDLGLPDGQGSDWLQRWRQAGIGIVTLILTARGTWADKASGFNAGADDYLVKPFAVAELLMRVKALIRRSYGQAHPHLTVGEVVFDTLTNQLSKQGMPVKLTAQETKLISYLMHASGRIVSRTELHDHVYDRDEEPDSNVIDVQVARLRKKLGRDFIETIRGQGYRVQAPAVD</sequence>
<name>A0A317Q4F6_9GAMM</name>
<evidence type="ECO:0000313" key="6">
    <source>
        <dbReference type="EMBL" id="PWW10340.1"/>
    </source>
</evidence>
<dbReference type="AlphaFoldDB" id="A0A317Q4F6"/>